<feature type="coiled-coil region" evidence="1">
    <location>
        <begin position="122"/>
        <end position="203"/>
    </location>
</feature>
<accession>A0A7C5JYA6</accession>
<dbReference type="PANTHER" id="PTHR40727">
    <property type="entry name" value="TRANSCRIPTION REGULATOR, ENCODED NEXT TO RECA SUPERFAMILY ATPASE-RELATED"/>
    <property type="match status" value="1"/>
</dbReference>
<proteinExistence type="predicted"/>
<dbReference type="Proteomes" id="UP000886217">
    <property type="component" value="Unassembled WGS sequence"/>
</dbReference>
<dbReference type="Gene3D" id="1.10.10.60">
    <property type="entry name" value="Homeodomain-like"/>
    <property type="match status" value="1"/>
</dbReference>
<dbReference type="EMBL" id="DRTU01000031">
    <property type="protein sequence ID" value="HHH99980.1"/>
    <property type="molecule type" value="Genomic_DNA"/>
</dbReference>
<dbReference type="InterPro" id="IPR022285">
    <property type="entry name" value="CHP03879_regulat_dom_put"/>
</dbReference>
<comment type="caution">
    <text evidence="2">The sequence shown here is derived from an EMBL/GenBank/DDBJ whole genome shotgun (WGS) entry which is preliminary data.</text>
</comment>
<protein>
    <submittedName>
        <fullName evidence="2">Transcriptional regulator</fullName>
    </submittedName>
</protein>
<name>A0A7C5JYA6_THELI</name>
<keyword evidence="1" id="KW-0175">Coiled coil</keyword>
<reference evidence="2" key="1">
    <citation type="journal article" date="2020" name="mSystems">
        <title>Genome- and Community-Level Interaction Insights into Carbon Utilization and Element Cycling Functions of Hydrothermarchaeota in Hydrothermal Sediment.</title>
        <authorList>
            <person name="Zhou Z."/>
            <person name="Liu Y."/>
            <person name="Xu W."/>
            <person name="Pan J."/>
            <person name="Luo Z.H."/>
            <person name="Li M."/>
        </authorList>
    </citation>
    <scope>NUCLEOTIDE SEQUENCE [LARGE SCALE GENOMIC DNA]</scope>
    <source>
        <strain evidence="2">HyVt-93</strain>
    </source>
</reference>
<organism evidence="2">
    <name type="scientific">Thermococcus litoralis</name>
    <dbReference type="NCBI Taxonomy" id="2265"/>
    <lineage>
        <taxon>Archaea</taxon>
        <taxon>Methanobacteriati</taxon>
        <taxon>Methanobacteriota</taxon>
        <taxon>Thermococci</taxon>
        <taxon>Thermococcales</taxon>
        <taxon>Thermococcaceae</taxon>
        <taxon>Thermococcus</taxon>
    </lineage>
</organism>
<dbReference type="AlphaFoldDB" id="A0A7C5JYA6"/>
<dbReference type="PANTHER" id="PTHR40727:SF1">
    <property type="entry name" value="BACTERIO-OPSIN ACTIVATOR"/>
    <property type="match status" value="1"/>
</dbReference>
<evidence type="ECO:0000313" key="2">
    <source>
        <dbReference type="EMBL" id="HHH99980.1"/>
    </source>
</evidence>
<dbReference type="NCBIfam" id="TIGR03879">
    <property type="entry name" value="near_KaiC_dom"/>
    <property type="match status" value="1"/>
</dbReference>
<sequence length="205" mass="23599">MTVEIPLNPVGRQEIHQLESILLFATLFRPEVIELIKDPAERLTWVDSLAVAAGAIAREKAGMTTSEIARELGRTEQTIRKHLKGESKAGQLVGETYELIKQGKLDELIKTIEMIEKGGLKEVIAREEYEKLMQEYEKLKLEYEKVKTELEKMKQTVDLESLEKARGEIERLRKELEAAKAELEKIRKEKRELEKELAEAKVKIM</sequence>
<feature type="non-terminal residue" evidence="2">
    <location>
        <position position="205"/>
    </location>
</feature>
<gene>
    <name evidence="2" type="ORF">ENL40_00620</name>
</gene>
<evidence type="ECO:0000256" key="1">
    <source>
        <dbReference type="SAM" id="Coils"/>
    </source>
</evidence>